<dbReference type="SMART" id="SM00855">
    <property type="entry name" value="PGAM"/>
    <property type="match status" value="1"/>
</dbReference>
<dbReference type="PANTHER" id="PTHR48100">
    <property type="entry name" value="BROAD-SPECIFICITY PHOSPHATASE YOR283W-RELATED"/>
    <property type="match status" value="1"/>
</dbReference>
<dbReference type="GO" id="GO:0016791">
    <property type="term" value="F:phosphatase activity"/>
    <property type="evidence" value="ECO:0007669"/>
    <property type="project" value="TreeGrafter"/>
</dbReference>
<dbReference type="Pfam" id="PF00300">
    <property type="entry name" value="His_Phos_1"/>
    <property type="match status" value="1"/>
</dbReference>
<evidence type="ECO:0000313" key="4">
    <source>
        <dbReference type="Proteomes" id="UP000287352"/>
    </source>
</evidence>
<dbReference type="CDD" id="cd07067">
    <property type="entry name" value="HP_PGM_like"/>
    <property type="match status" value="1"/>
</dbReference>
<dbReference type="OrthoDB" id="9781415at2"/>
<evidence type="ECO:0000313" key="3">
    <source>
        <dbReference type="EMBL" id="GCE14558.1"/>
    </source>
</evidence>
<gene>
    <name evidence="3" type="ORF">KTT_44170</name>
</gene>
<dbReference type="InterPro" id="IPR013078">
    <property type="entry name" value="His_Pase_superF_clade-1"/>
</dbReference>
<dbReference type="Proteomes" id="UP000287352">
    <property type="component" value="Unassembled WGS sequence"/>
</dbReference>
<sequence length="206" mass="23545">MRILLIRHGQDQRGYRGGWSQRGLNEQGMNQSHTLADHLQTSWQPVDYLLASDLRRAMQTAEAISQSLHLPVHETPQWREMNNGELAGMLHEEACERYPGLFAHTLEMDEPYPGGESPRQFFQRISQAFEELCRAQLSCHLPPNIAIVTHGGPINIVYALLKHIEWSNKMPSFPMAATSIHEIVFQDGRWQISVENSNCHLEINPL</sequence>
<dbReference type="AlphaFoldDB" id="A0A402A5Z1"/>
<keyword evidence="4" id="KW-1185">Reference proteome</keyword>
<dbReference type="Gene3D" id="3.40.50.1240">
    <property type="entry name" value="Phosphoglycerate mutase-like"/>
    <property type="match status" value="1"/>
</dbReference>
<evidence type="ECO:0000256" key="2">
    <source>
        <dbReference type="PIRSR" id="PIRSR613078-2"/>
    </source>
</evidence>
<feature type="active site" description="Proton donor/acceptor" evidence="1">
    <location>
        <position position="80"/>
    </location>
</feature>
<organism evidence="3 4">
    <name type="scientific">Tengunoibacter tsumagoiensis</name>
    <dbReference type="NCBI Taxonomy" id="2014871"/>
    <lineage>
        <taxon>Bacteria</taxon>
        <taxon>Bacillati</taxon>
        <taxon>Chloroflexota</taxon>
        <taxon>Ktedonobacteria</taxon>
        <taxon>Ktedonobacterales</taxon>
        <taxon>Dictyobacteraceae</taxon>
        <taxon>Tengunoibacter</taxon>
    </lineage>
</organism>
<dbReference type="PANTHER" id="PTHR48100:SF1">
    <property type="entry name" value="HISTIDINE PHOSPHATASE FAMILY PROTEIN-RELATED"/>
    <property type="match status" value="1"/>
</dbReference>
<dbReference type="GO" id="GO:0005737">
    <property type="term" value="C:cytoplasm"/>
    <property type="evidence" value="ECO:0007669"/>
    <property type="project" value="TreeGrafter"/>
</dbReference>
<dbReference type="SUPFAM" id="SSF53254">
    <property type="entry name" value="Phosphoglycerate mutase-like"/>
    <property type="match status" value="1"/>
</dbReference>
<name>A0A402A5Z1_9CHLR</name>
<reference evidence="4" key="1">
    <citation type="submission" date="2018-12" db="EMBL/GenBank/DDBJ databases">
        <title>Tengunoibacter tsumagoiensis gen. nov., sp. nov., Dictyobacter kobayashii sp. nov., D. alpinus sp. nov., and D. joshuensis sp. nov. and description of Dictyobacteraceae fam. nov. within the order Ktedonobacterales isolated from Tengu-no-mugimeshi.</title>
        <authorList>
            <person name="Wang C.M."/>
            <person name="Zheng Y."/>
            <person name="Sakai Y."/>
            <person name="Toyoda A."/>
            <person name="Minakuchi Y."/>
            <person name="Abe K."/>
            <person name="Yokota A."/>
            <person name="Yabe S."/>
        </authorList>
    </citation>
    <scope>NUCLEOTIDE SEQUENCE [LARGE SCALE GENOMIC DNA]</scope>
    <source>
        <strain evidence="4">Uno3</strain>
    </source>
</reference>
<dbReference type="InterPro" id="IPR029033">
    <property type="entry name" value="His_PPase_superfam"/>
</dbReference>
<evidence type="ECO:0000256" key="1">
    <source>
        <dbReference type="PIRSR" id="PIRSR613078-1"/>
    </source>
</evidence>
<feature type="binding site" evidence="2">
    <location>
        <position position="56"/>
    </location>
    <ligand>
        <name>substrate</name>
    </ligand>
</feature>
<proteinExistence type="predicted"/>
<feature type="active site" description="Tele-phosphohistidine intermediate" evidence="1">
    <location>
        <position position="8"/>
    </location>
</feature>
<comment type="caution">
    <text evidence="3">The sequence shown here is derived from an EMBL/GenBank/DDBJ whole genome shotgun (WGS) entry which is preliminary data.</text>
</comment>
<accession>A0A402A5Z1</accession>
<protein>
    <submittedName>
        <fullName evidence="3">Phosphoglycerate mutase</fullName>
    </submittedName>
</protein>
<dbReference type="EMBL" id="BIFR01000002">
    <property type="protein sequence ID" value="GCE14558.1"/>
    <property type="molecule type" value="Genomic_DNA"/>
</dbReference>
<dbReference type="RefSeq" id="WP_126582119.1">
    <property type="nucleotide sequence ID" value="NZ_BIFR01000002.1"/>
</dbReference>
<dbReference type="InterPro" id="IPR050275">
    <property type="entry name" value="PGM_Phosphatase"/>
</dbReference>